<feature type="compositionally biased region" description="Basic and acidic residues" evidence="1">
    <location>
        <begin position="15"/>
        <end position="25"/>
    </location>
</feature>
<accession>A0A4R5C7B3</accession>
<gene>
    <name evidence="2" type="ORF">E1293_00105</name>
</gene>
<sequence>MDAERDELAISPDEIAERRRTRSEPTEKTVFRVAGLYGFSPGSLPFPISRTETIDSGPISISMDPESDSMTNLGIIDYENCYLRVRYSGHMIFPGIHELVTSGKHDLSLLGPVRATATDECIVEPDLSGWRALGTLDFLPGSIWAGAAGG</sequence>
<keyword evidence="3" id="KW-1185">Reference proteome</keyword>
<dbReference type="RefSeq" id="WP_132192420.1">
    <property type="nucleotide sequence ID" value="NZ_SMKY01000001.1"/>
</dbReference>
<evidence type="ECO:0000313" key="2">
    <source>
        <dbReference type="EMBL" id="TDD92914.1"/>
    </source>
</evidence>
<dbReference type="OrthoDB" id="5182214at2"/>
<proteinExistence type="predicted"/>
<comment type="caution">
    <text evidence="2">The sequence shown here is derived from an EMBL/GenBank/DDBJ whole genome shotgun (WGS) entry which is preliminary data.</text>
</comment>
<organism evidence="2 3">
    <name type="scientific">Actinomadura darangshiensis</name>
    <dbReference type="NCBI Taxonomy" id="705336"/>
    <lineage>
        <taxon>Bacteria</taxon>
        <taxon>Bacillati</taxon>
        <taxon>Actinomycetota</taxon>
        <taxon>Actinomycetes</taxon>
        <taxon>Streptosporangiales</taxon>
        <taxon>Thermomonosporaceae</taxon>
        <taxon>Actinomadura</taxon>
    </lineage>
</organism>
<evidence type="ECO:0000313" key="3">
    <source>
        <dbReference type="Proteomes" id="UP000295578"/>
    </source>
</evidence>
<dbReference type="AlphaFoldDB" id="A0A4R5C7B3"/>
<reference evidence="2 3" key="1">
    <citation type="submission" date="2019-03" db="EMBL/GenBank/DDBJ databases">
        <title>Draft genome sequences of novel Actinobacteria.</title>
        <authorList>
            <person name="Sahin N."/>
            <person name="Ay H."/>
            <person name="Saygin H."/>
        </authorList>
    </citation>
    <scope>NUCLEOTIDE SEQUENCE [LARGE SCALE GENOMIC DNA]</scope>
    <source>
        <strain evidence="2 3">DSM 45941</strain>
    </source>
</reference>
<evidence type="ECO:0000256" key="1">
    <source>
        <dbReference type="SAM" id="MobiDB-lite"/>
    </source>
</evidence>
<feature type="region of interest" description="Disordered" evidence="1">
    <location>
        <begin position="1"/>
        <end position="25"/>
    </location>
</feature>
<dbReference type="EMBL" id="SMKY01000001">
    <property type="protein sequence ID" value="TDD92914.1"/>
    <property type="molecule type" value="Genomic_DNA"/>
</dbReference>
<protein>
    <submittedName>
        <fullName evidence="2">Uncharacterized protein</fullName>
    </submittedName>
</protein>
<name>A0A4R5C7B3_9ACTN</name>
<dbReference type="Proteomes" id="UP000295578">
    <property type="component" value="Unassembled WGS sequence"/>
</dbReference>